<accession>A0ABW0NY69</accession>
<evidence type="ECO:0000313" key="1">
    <source>
        <dbReference type="EMBL" id="MFC5505445.1"/>
    </source>
</evidence>
<organism evidence="1 2">
    <name type="scientific">Bosea massiliensis</name>
    <dbReference type="NCBI Taxonomy" id="151419"/>
    <lineage>
        <taxon>Bacteria</taxon>
        <taxon>Pseudomonadati</taxon>
        <taxon>Pseudomonadota</taxon>
        <taxon>Alphaproteobacteria</taxon>
        <taxon>Hyphomicrobiales</taxon>
        <taxon>Boseaceae</taxon>
        <taxon>Bosea</taxon>
    </lineage>
</organism>
<dbReference type="Proteomes" id="UP001596060">
    <property type="component" value="Unassembled WGS sequence"/>
</dbReference>
<keyword evidence="2" id="KW-1185">Reference proteome</keyword>
<evidence type="ECO:0000313" key="2">
    <source>
        <dbReference type="Proteomes" id="UP001596060"/>
    </source>
</evidence>
<reference evidence="2" key="1">
    <citation type="journal article" date="2019" name="Int. J. Syst. Evol. Microbiol.">
        <title>The Global Catalogue of Microorganisms (GCM) 10K type strain sequencing project: providing services to taxonomists for standard genome sequencing and annotation.</title>
        <authorList>
            <consortium name="The Broad Institute Genomics Platform"/>
            <consortium name="The Broad Institute Genome Sequencing Center for Infectious Disease"/>
            <person name="Wu L."/>
            <person name="Ma J."/>
        </authorList>
    </citation>
    <scope>NUCLEOTIDE SEQUENCE [LARGE SCALE GENOMIC DNA]</scope>
    <source>
        <strain evidence="2">CCUG 43117</strain>
    </source>
</reference>
<dbReference type="EMBL" id="JBHSLU010000017">
    <property type="protein sequence ID" value="MFC5505445.1"/>
    <property type="molecule type" value="Genomic_DNA"/>
</dbReference>
<dbReference type="RefSeq" id="WP_068203877.1">
    <property type="nucleotide sequence ID" value="NZ_JBHSLU010000017.1"/>
</dbReference>
<proteinExistence type="predicted"/>
<protein>
    <submittedName>
        <fullName evidence="1">Uncharacterized protein</fullName>
    </submittedName>
</protein>
<gene>
    <name evidence="1" type="ORF">ACFPN9_09255</name>
</gene>
<sequence length="101" mass="11462">MLAFEIEDSEFQFGAVSIGGDICLCIEGDGSKFELTHCFVENQPADAWLKERMASWIADDIRTLGPRSRVLLAYEERVISARDERAANLSDHRREQQRMAA</sequence>
<comment type="caution">
    <text evidence="1">The sequence shown here is derived from an EMBL/GenBank/DDBJ whole genome shotgun (WGS) entry which is preliminary data.</text>
</comment>
<name>A0ABW0NY69_9HYPH</name>